<gene>
    <name evidence="2" type="ORF">CA983_10170</name>
</gene>
<dbReference type="EMBL" id="NGFN01000043">
    <property type="protein sequence ID" value="OUD03366.1"/>
    <property type="molecule type" value="Genomic_DNA"/>
</dbReference>
<proteinExistence type="predicted"/>
<sequence>MATVTEALPARPRKASAGRRRRHQQQLPWRLHQIAPDAVTILVTPIWMDGTGRSVRHYLARAFDTNGQIIKFQAGGSRRIASLLQGAYPQADWNRAQTWHADTNTLTVRRPMSNADIRAGIQQLEARAVVLAAAVAFERERHQELTTARDFAATAAAGYIDRNFLNRGTQ</sequence>
<dbReference type="Proteomes" id="UP000195105">
    <property type="component" value="Unassembled WGS sequence"/>
</dbReference>
<feature type="region of interest" description="Disordered" evidence="1">
    <location>
        <begin position="1"/>
        <end position="26"/>
    </location>
</feature>
<organism evidence="2 3">
    <name type="scientific">Streptomyces swartbergensis</name>
    <dbReference type="NCBI Taxonomy" id="487165"/>
    <lineage>
        <taxon>Bacteria</taxon>
        <taxon>Bacillati</taxon>
        <taxon>Actinomycetota</taxon>
        <taxon>Actinomycetes</taxon>
        <taxon>Kitasatosporales</taxon>
        <taxon>Streptomycetaceae</taxon>
        <taxon>Streptomyces</taxon>
    </lineage>
</organism>
<dbReference type="RefSeq" id="WP_086600549.1">
    <property type="nucleotide sequence ID" value="NZ_NGFN01000043.1"/>
</dbReference>
<name>A0A243S6Y0_9ACTN</name>
<evidence type="ECO:0000313" key="2">
    <source>
        <dbReference type="EMBL" id="OUD03366.1"/>
    </source>
</evidence>
<evidence type="ECO:0000313" key="3">
    <source>
        <dbReference type="Proteomes" id="UP000195105"/>
    </source>
</evidence>
<accession>A0A243S6Y0</accession>
<comment type="caution">
    <text evidence="2">The sequence shown here is derived from an EMBL/GenBank/DDBJ whole genome shotgun (WGS) entry which is preliminary data.</text>
</comment>
<evidence type="ECO:0000256" key="1">
    <source>
        <dbReference type="SAM" id="MobiDB-lite"/>
    </source>
</evidence>
<feature type="compositionally biased region" description="Basic residues" evidence="1">
    <location>
        <begin position="11"/>
        <end position="24"/>
    </location>
</feature>
<reference evidence="2 3" key="1">
    <citation type="submission" date="2017-05" db="EMBL/GenBank/DDBJ databases">
        <title>Biotechnological potential of actinobacteria isolated from South African environments.</title>
        <authorList>
            <person name="Le Roes-Hill M."/>
            <person name="Prins A."/>
            <person name="Durrell K.A."/>
        </authorList>
    </citation>
    <scope>NUCLEOTIDE SEQUENCE [LARGE SCALE GENOMIC DNA]</scope>
    <source>
        <strain evidence="2 3">HMC13</strain>
    </source>
</reference>
<keyword evidence="3" id="KW-1185">Reference proteome</keyword>
<protein>
    <submittedName>
        <fullName evidence="2">Uncharacterized protein</fullName>
    </submittedName>
</protein>
<dbReference type="AlphaFoldDB" id="A0A243S6Y0"/>